<dbReference type="GO" id="GO:0005739">
    <property type="term" value="C:mitochondrion"/>
    <property type="evidence" value="ECO:0007669"/>
    <property type="project" value="TreeGrafter"/>
</dbReference>
<dbReference type="GO" id="GO:0016212">
    <property type="term" value="F:kynurenine-oxoglutarate transaminase activity"/>
    <property type="evidence" value="ECO:0007669"/>
    <property type="project" value="TreeGrafter"/>
</dbReference>
<dbReference type="OrthoDB" id="2414662at2759"/>
<name>W6MLY5_9ASCO</name>
<dbReference type="InterPro" id="IPR004839">
    <property type="entry name" value="Aminotransferase_I/II_large"/>
</dbReference>
<dbReference type="SUPFAM" id="SSF53383">
    <property type="entry name" value="PLP-dependent transferases"/>
    <property type="match status" value="1"/>
</dbReference>
<gene>
    <name evidence="7" type="ORF">KUCA_T00003165001</name>
</gene>
<comment type="similarity">
    <text evidence="2">Belongs to the class-I pyridoxal-phosphate-dependent aminotransferase family.</text>
</comment>
<reference evidence="7" key="2">
    <citation type="submission" date="2014-02" db="EMBL/GenBank/DDBJ databases">
        <title>Complete DNA sequence of /Kuraishia capsulata/ illustrates novel genomic features among budding yeasts (/Saccharomycotina/).</title>
        <authorList>
            <person name="Morales L."/>
            <person name="Noel B."/>
            <person name="Porcel B."/>
            <person name="Marcet-Houben M."/>
            <person name="Hullo M-F."/>
            <person name="Sacerdot C."/>
            <person name="Tekaia F."/>
            <person name="Leh-Louis V."/>
            <person name="Despons L."/>
            <person name="Khanna V."/>
            <person name="Aury J-M."/>
            <person name="Barbe V."/>
            <person name="Couloux A."/>
            <person name="Labadie K."/>
            <person name="Pelletier E."/>
            <person name="Souciet J-L."/>
            <person name="Boekhout T."/>
            <person name="Gabaldon T."/>
            <person name="Wincker P."/>
            <person name="Dujon B."/>
        </authorList>
    </citation>
    <scope>NUCLEOTIDE SEQUENCE</scope>
    <source>
        <strain evidence="7">CBS 1993</strain>
    </source>
</reference>
<dbReference type="Gene3D" id="3.90.1150.10">
    <property type="entry name" value="Aspartate Aminotransferase, domain 1"/>
    <property type="match status" value="1"/>
</dbReference>
<dbReference type="STRING" id="1382522.W6MLY5"/>
<evidence type="ECO:0000256" key="3">
    <source>
        <dbReference type="ARBA" id="ARBA00022576"/>
    </source>
</evidence>
<evidence type="ECO:0000256" key="5">
    <source>
        <dbReference type="ARBA" id="ARBA00022898"/>
    </source>
</evidence>
<dbReference type="InterPro" id="IPR015421">
    <property type="entry name" value="PyrdxlP-dep_Trfase_major"/>
</dbReference>
<dbReference type="EMBL" id="HG793128">
    <property type="protein sequence ID" value="CDK27188.1"/>
    <property type="molecule type" value="Genomic_DNA"/>
</dbReference>
<evidence type="ECO:0000256" key="1">
    <source>
        <dbReference type="ARBA" id="ARBA00001933"/>
    </source>
</evidence>
<dbReference type="Proteomes" id="UP000019384">
    <property type="component" value="Unassembled WGS sequence"/>
</dbReference>
<dbReference type="HOGENOM" id="CLU_017584_4_0_1"/>
<dbReference type="RefSeq" id="XP_022459184.1">
    <property type="nucleotide sequence ID" value="XM_022601553.1"/>
</dbReference>
<evidence type="ECO:0000259" key="6">
    <source>
        <dbReference type="Pfam" id="PF00155"/>
    </source>
</evidence>
<sequence>MSLDPTETGHLPSHNEYFQLKDKDVWSLINETAAQTEKETGVKMVHLGQGFYSYSPPDFAIEEAKKALDIAMVNQYAPTRGRMSLIDALSKTYSHYYDHALEPSEIMVSTGANEGILSCFFGFLNPGDEVIVFEPFFDQYISNIEMAGGKVVYVQIHAPKDFNENIVSGKDWTIDPQELESAISSKTKMIVLNTPQNPLGKVFTREELTMIGNLAVKHNLLVVSDEVYENLYYVPDRVRIHTISPEIDERCLVVGSSGKTFAATGWRIGWVIGNKALINYVAAAHTRICFSSPGPMQEAVAGALLRAKDNGYYEKSRAAFVNKYKIFTSVFDYLGLPYTKAEGGYYLYVNFHKLQIPDNYVFPDLFLKSRDFQLAYWLIKEIGVVSIPPSEFYISEHKAEAKDCLRFAICKQDEVLQEAVKRLKKLKPFVGNRTNQ</sequence>
<dbReference type="FunFam" id="3.40.640.10:FF:000024">
    <property type="entry name" value="Kynurenine--oxoglutarate transaminase 3"/>
    <property type="match status" value="1"/>
</dbReference>
<dbReference type="Gene3D" id="3.40.640.10">
    <property type="entry name" value="Type I PLP-dependent aspartate aminotransferase-like (Major domain)"/>
    <property type="match status" value="1"/>
</dbReference>
<dbReference type="PANTHER" id="PTHR43807:SF20">
    <property type="entry name" value="FI04487P"/>
    <property type="match status" value="1"/>
</dbReference>
<dbReference type="GO" id="GO:0030170">
    <property type="term" value="F:pyridoxal phosphate binding"/>
    <property type="evidence" value="ECO:0007669"/>
    <property type="project" value="InterPro"/>
</dbReference>
<keyword evidence="4" id="KW-0808">Transferase</keyword>
<dbReference type="CDD" id="cd00609">
    <property type="entry name" value="AAT_like"/>
    <property type="match status" value="1"/>
</dbReference>
<dbReference type="Pfam" id="PF00155">
    <property type="entry name" value="Aminotran_1_2"/>
    <property type="match status" value="1"/>
</dbReference>
<dbReference type="GeneID" id="34520572"/>
<comment type="cofactor">
    <cofactor evidence="1">
        <name>pyridoxal 5'-phosphate</name>
        <dbReference type="ChEBI" id="CHEBI:597326"/>
    </cofactor>
</comment>
<keyword evidence="3" id="KW-0032">Aminotransferase</keyword>
<keyword evidence="8" id="KW-1185">Reference proteome</keyword>
<proteinExistence type="inferred from homology"/>
<protein>
    <recommendedName>
        <fullName evidence="6">Aminotransferase class I/classII large domain-containing protein</fullName>
    </recommendedName>
</protein>
<evidence type="ECO:0000313" key="8">
    <source>
        <dbReference type="Proteomes" id="UP000019384"/>
    </source>
</evidence>
<organism evidence="7 8">
    <name type="scientific">Kuraishia capsulata CBS 1993</name>
    <dbReference type="NCBI Taxonomy" id="1382522"/>
    <lineage>
        <taxon>Eukaryota</taxon>
        <taxon>Fungi</taxon>
        <taxon>Dikarya</taxon>
        <taxon>Ascomycota</taxon>
        <taxon>Saccharomycotina</taxon>
        <taxon>Pichiomycetes</taxon>
        <taxon>Pichiales</taxon>
        <taxon>Pichiaceae</taxon>
        <taxon>Kuraishia</taxon>
    </lineage>
</organism>
<dbReference type="AlphaFoldDB" id="W6MLY5"/>
<feature type="domain" description="Aminotransferase class I/classII large" evidence="6">
    <location>
        <begin position="43"/>
        <end position="423"/>
    </location>
</feature>
<evidence type="ECO:0000256" key="4">
    <source>
        <dbReference type="ARBA" id="ARBA00022679"/>
    </source>
</evidence>
<evidence type="ECO:0000313" key="7">
    <source>
        <dbReference type="EMBL" id="CDK27188.1"/>
    </source>
</evidence>
<accession>W6MLY5</accession>
<keyword evidence="5" id="KW-0663">Pyridoxal phosphate</keyword>
<dbReference type="InterPro" id="IPR015422">
    <property type="entry name" value="PyrdxlP-dep_Trfase_small"/>
</dbReference>
<dbReference type="InterPro" id="IPR015424">
    <property type="entry name" value="PyrdxlP-dep_Trfase"/>
</dbReference>
<evidence type="ECO:0000256" key="2">
    <source>
        <dbReference type="ARBA" id="ARBA00007441"/>
    </source>
</evidence>
<dbReference type="PANTHER" id="PTHR43807">
    <property type="entry name" value="FI04487P"/>
    <property type="match status" value="1"/>
</dbReference>
<reference evidence="7" key="1">
    <citation type="submission" date="2013-12" db="EMBL/GenBank/DDBJ databases">
        <authorList>
            <person name="Genoscope - CEA"/>
        </authorList>
    </citation>
    <scope>NUCLEOTIDE SEQUENCE</scope>
    <source>
        <strain evidence="7">CBS 1993</strain>
    </source>
</reference>
<dbReference type="InterPro" id="IPR051326">
    <property type="entry name" value="Kynurenine-oxoglutarate_AT"/>
</dbReference>